<dbReference type="Pfam" id="PF16586">
    <property type="entry name" value="DUF5060"/>
    <property type="match status" value="1"/>
</dbReference>
<dbReference type="Pfam" id="PF13204">
    <property type="entry name" value="Apiosidase"/>
    <property type="match status" value="1"/>
</dbReference>
<organism evidence="3 4">
    <name type="scientific">Streptomyces bauhiniae</name>
    <dbReference type="NCBI Taxonomy" id="2340725"/>
    <lineage>
        <taxon>Bacteria</taxon>
        <taxon>Bacillati</taxon>
        <taxon>Actinomycetota</taxon>
        <taxon>Actinomycetes</taxon>
        <taxon>Kitasatosporales</taxon>
        <taxon>Streptomycetaceae</taxon>
        <taxon>Streptomyces</taxon>
    </lineage>
</organism>
<dbReference type="Gene3D" id="2.60.40.10">
    <property type="entry name" value="Immunoglobulins"/>
    <property type="match status" value="1"/>
</dbReference>
<dbReference type="InterPro" id="IPR017853">
    <property type="entry name" value="GH"/>
</dbReference>
<accession>A0A7K3QVH4</accession>
<dbReference type="Gene3D" id="3.20.20.80">
    <property type="entry name" value="Glycosidases"/>
    <property type="match status" value="1"/>
</dbReference>
<evidence type="ECO:0000313" key="4">
    <source>
        <dbReference type="Proteomes" id="UP000470520"/>
    </source>
</evidence>
<dbReference type="Proteomes" id="UP000470520">
    <property type="component" value="Unassembled WGS sequence"/>
</dbReference>
<name>A0A7K3QVH4_9ACTN</name>
<evidence type="ECO:0000313" key="3">
    <source>
        <dbReference type="EMBL" id="NEB93876.1"/>
    </source>
</evidence>
<dbReference type="SUPFAM" id="SSF51445">
    <property type="entry name" value="(Trans)glycosidases"/>
    <property type="match status" value="1"/>
</dbReference>
<dbReference type="AlphaFoldDB" id="A0A7K3QVH4"/>
<evidence type="ECO:0000259" key="2">
    <source>
        <dbReference type="Pfam" id="PF16586"/>
    </source>
</evidence>
<dbReference type="GO" id="GO:0005975">
    <property type="term" value="P:carbohydrate metabolic process"/>
    <property type="evidence" value="ECO:0007669"/>
    <property type="project" value="UniProtKB-ARBA"/>
</dbReference>
<comment type="caution">
    <text evidence="3">The sequence shown here is derived from an EMBL/GenBank/DDBJ whole genome shotgun (WGS) entry which is preliminary data.</text>
</comment>
<dbReference type="PANTHER" id="PTHR37836:SF2">
    <property type="entry name" value="DUF4038 DOMAIN-CONTAINING PROTEIN"/>
    <property type="match status" value="1"/>
</dbReference>
<dbReference type="InterPro" id="IPR032260">
    <property type="entry name" value="DUF5060"/>
</dbReference>
<gene>
    <name evidence="3" type="ORF">G3I21_19630</name>
</gene>
<feature type="domain" description="DUF5060" evidence="2">
    <location>
        <begin position="15"/>
        <end position="77"/>
    </location>
</feature>
<dbReference type="InterPro" id="IPR025277">
    <property type="entry name" value="Apiosidase-like_cat_dom"/>
</dbReference>
<evidence type="ECO:0000259" key="1">
    <source>
        <dbReference type="Pfam" id="PF13204"/>
    </source>
</evidence>
<protein>
    <submittedName>
        <fullName evidence="3">DUF4038 domain-containing protein</fullName>
    </submittedName>
</protein>
<dbReference type="InterPro" id="IPR013783">
    <property type="entry name" value="Ig-like_fold"/>
</dbReference>
<dbReference type="PANTHER" id="PTHR37836">
    <property type="entry name" value="LMO1036 PROTEIN"/>
    <property type="match status" value="1"/>
</dbReference>
<dbReference type="EMBL" id="JAAGMR010000223">
    <property type="protein sequence ID" value="NEB93876.1"/>
    <property type="molecule type" value="Genomic_DNA"/>
</dbReference>
<feature type="domain" description="Apiosidase-like catalytic" evidence="1">
    <location>
        <begin position="110"/>
        <end position="407"/>
    </location>
</feature>
<proteinExistence type="predicted"/>
<sequence length="532" mass="58872">MTTDDVHPGRVTQGSVAEWVFDARGRHPNPHTDVVVAAEFRGPSGQVRRIEGFHDGQRFRVRFSPDEAGSWHVRVVSRPHDDGLCLQSAFEVLPGTGGPARVAPGTGWGFTDARGRPRFVLGDTAYHLFGMAHCGADVAGYLRRRREQGFDLVRVRVPVSPFHPPDGHNDWQTRSCWPWGGSPQYPLFDRFDAAWFATVDQVVAEASRIGIGLELVVEGWGTEFPFNARGSFTAEWEDLWLRHLVARYDAWDSVWIWTLMNEYEFYPDGVPRYDRVADLWALRMARRLKQLAPHGKAVAVHNGPAGPPFAERFAVDPGAIDAVMVQSWGSHDAQEGWLATGLETRIAELLDGWQGSALLSEYGYERNPSLPLTFPLHEFCDVEHTRRGAWRGAMSGLGVVHGFDNTWGPFLNLREDQEGVAALVHLARFFREHVAFHRLRPAPGLVAGPRAGEGRSALAMRDSADGTVVVYLPVGGSVRLAGLGAASAAVRRYDPRTGVLSEPWMQRCDLPFGEAVATADDLQDHVLVITPG</sequence>
<dbReference type="RefSeq" id="WP_164190450.1">
    <property type="nucleotide sequence ID" value="NZ_JAAGMR010000223.1"/>
</dbReference>
<reference evidence="3 4" key="1">
    <citation type="submission" date="2020-01" db="EMBL/GenBank/DDBJ databases">
        <title>Insect and environment-associated Actinomycetes.</title>
        <authorList>
            <person name="Currrie C."/>
            <person name="Chevrette M."/>
            <person name="Carlson C."/>
            <person name="Stubbendieck R."/>
            <person name="Wendt-Pienkowski E."/>
        </authorList>
    </citation>
    <scope>NUCLEOTIDE SEQUENCE [LARGE SCALE GENOMIC DNA]</scope>
    <source>
        <strain evidence="3 4">SID7754</strain>
    </source>
</reference>